<dbReference type="NCBIfam" id="TIGR00204">
    <property type="entry name" value="dxs"/>
    <property type="match status" value="1"/>
</dbReference>
<evidence type="ECO:0000256" key="3">
    <source>
        <dbReference type="ARBA" id="ARBA00011738"/>
    </source>
</evidence>
<evidence type="ECO:0000256" key="6">
    <source>
        <dbReference type="ARBA" id="ARBA00022842"/>
    </source>
</evidence>
<feature type="binding site" evidence="10">
    <location>
        <begin position="149"/>
        <end position="150"/>
    </location>
    <ligand>
        <name>thiamine diphosphate</name>
        <dbReference type="ChEBI" id="CHEBI:58937"/>
    </ligand>
</feature>
<dbReference type="SUPFAM" id="SSF52922">
    <property type="entry name" value="TK C-terminal domain-like"/>
    <property type="match status" value="1"/>
</dbReference>
<dbReference type="CDD" id="cd02007">
    <property type="entry name" value="TPP_DXS"/>
    <property type="match status" value="1"/>
</dbReference>
<comment type="subunit">
    <text evidence="3 10">Homodimer.</text>
</comment>
<reference evidence="12 13" key="1">
    <citation type="submission" date="2019-04" db="EMBL/GenBank/DDBJ databases">
        <authorList>
            <person name="Embree M."/>
            <person name="Gaffney J.R."/>
        </authorList>
    </citation>
    <scope>NUCLEOTIDE SEQUENCE [LARGE SCALE GENOMIC DNA]</scope>
    <source>
        <strain evidence="12 13">JE7A12</strain>
    </source>
</reference>
<dbReference type="RefSeq" id="WP_138157524.1">
    <property type="nucleotide sequence ID" value="NZ_CP039381.1"/>
</dbReference>
<dbReference type="InterPro" id="IPR009014">
    <property type="entry name" value="Transketo_C/PFOR_II"/>
</dbReference>
<dbReference type="Proteomes" id="UP000301475">
    <property type="component" value="Chromosome"/>
</dbReference>
<dbReference type="OrthoDB" id="9803371at2"/>
<dbReference type="Gene3D" id="3.40.50.970">
    <property type="match status" value="2"/>
</dbReference>
<dbReference type="InterPro" id="IPR049557">
    <property type="entry name" value="Transketolase_CS"/>
</dbReference>
<comment type="similarity">
    <text evidence="2 10">Belongs to the transketolase family. DXPS subfamily.</text>
</comment>
<dbReference type="GO" id="GO:0009228">
    <property type="term" value="P:thiamine biosynthetic process"/>
    <property type="evidence" value="ECO:0007669"/>
    <property type="project" value="UniProtKB-UniRule"/>
</dbReference>
<dbReference type="AlphaFoldDB" id="A0A4P8XWJ5"/>
<keyword evidence="7 10" id="KW-0784">Thiamine biosynthesis</keyword>
<keyword evidence="4 10" id="KW-0808">Transferase</keyword>
<dbReference type="GO" id="GO:0008661">
    <property type="term" value="F:1-deoxy-D-xylulose-5-phosphate synthase activity"/>
    <property type="evidence" value="ECO:0007669"/>
    <property type="project" value="UniProtKB-UniRule"/>
</dbReference>
<feature type="domain" description="Transketolase-like pyrimidine-binding" evidence="11">
    <location>
        <begin position="316"/>
        <end position="481"/>
    </location>
</feature>
<dbReference type="GO" id="GO:0030976">
    <property type="term" value="F:thiamine pyrophosphate binding"/>
    <property type="evidence" value="ECO:0007669"/>
    <property type="project" value="UniProtKB-UniRule"/>
</dbReference>
<dbReference type="Pfam" id="PF02780">
    <property type="entry name" value="Transketolase_C"/>
    <property type="match status" value="1"/>
</dbReference>
<dbReference type="EMBL" id="CP039381">
    <property type="protein sequence ID" value="QCT07516.1"/>
    <property type="molecule type" value="Genomic_DNA"/>
</dbReference>
<sequence length="619" mass="69254">MSDFKILSQLNSPEDLRKLPDEELPELCSEIREKLIEVVSVNGGHLASNLGVVELTVALHKNFKTPYDSIVWDVGHQSYTHKMLTGRFDKIDTIRKKGGLSGFPKRSESKYDEFNAGHSSTSISAGLGISEAKRIKGDKSYTVSVIGDASFTGGMSLEGFNNAGRYAKRFIVVLNDNKMSITKNVGAFAKYLTKVRVNPWYLRLKNKLERIFLKIPLLGSLALKVIQRSTRNVKRMAYKNTIFENFGFTYFGPIDGHNIEDMSNAFEAAKKVNGPVLVHVVTKKGKGYEYAEKDPKTFHGINKFNIETGESPQSKESFSSVFGEYMCDIAQNDRRICGITAAMGPGVGLDKFAELYKERFFDVGIAEQHAVTFAGGLSAKGMVPVFAVYSTFLQRAYDQLLHDVAMQKLHVVIGIDRAGIVGDDGETHQGVFDVSMLNSFPNTTIYSPCYFEGLKKALNQAVYHTDSLVAVRYPRGGELYRPKDYTEVSVDFDFYGDLSSDTLIVTYGRLFSNCCKALEILKEKGKKICILKLNRIKPLPLDAVKASMKFKKIYFYEEGMYNGSIACSFNSELSELDYKGNLKIIAIDDKFVTHQTVNEALKELHFDSESIAKEILEDK</sequence>
<dbReference type="CDD" id="cd07033">
    <property type="entry name" value="TPP_PYR_DXS_TK_like"/>
    <property type="match status" value="1"/>
</dbReference>
<dbReference type="SMART" id="SM00861">
    <property type="entry name" value="Transket_pyr"/>
    <property type="match status" value="1"/>
</dbReference>
<evidence type="ECO:0000256" key="10">
    <source>
        <dbReference type="HAMAP-Rule" id="MF_00315"/>
    </source>
</evidence>
<evidence type="ECO:0000256" key="9">
    <source>
        <dbReference type="ARBA" id="ARBA00023229"/>
    </source>
</evidence>
<dbReference type="Gene3D" id="3.40.50.920">
    <property type="match status" value="1"/>
</dbReference>
<organism evidence="12 13">
    <name type="scientific">Ruminococcus bovis</name>
    <dbReference type="NCBI Taxonomy" id="2564099"/>
    <lineage>
        <taxon>Bacteria</taxon>
        <taxon>Bacillati</taxon>
        <taxon>Bacillota</taxon>
        <taxon>Clostridia</taxon>
        <taxon>Eubacteriales</taxon>
        <taxon>Oscillospiraceae</taxon>
        <taxon>Ruminococcus</taxon>
    </lineage>
</organism>
<dbReference type="InterPro" id="IPR020826">
    <property type="entry name" value="Transketolase_BS"/>
</dbReference>
<evidence type="ECO:0000313" key="13">
    <source>
        <dbReference type="Proteomes" id="UP000301475"/>
    </source>
</evidence>
<gene>
    <name evidence="10 12" type="primary">dxs</name>
    <name evidence="12" type="ORF">E5Z56_09180</name>
</gene>
<feature type="binding site" evidence="10">
    <location>
        <position position="177"/>
    </location>
    <ligand>
        <name>Mg(2+)</name>
        <dbReference type="ChEBI" id="CHEBI:18420"/>
    </ligand>
</feature>
<dbReference type="InterPro" id="IPR033248">
    <property type="entry name" value="Transketolase_C"/>
</dbReference>
<proteinExistence type="inferred from homology"/>
<keyword evidence="13" id="KW-1185">Reference proteome</keyword>
<evidence type="ECO:0000256" key="8">
    <source>
        <dbReference type="ARBA" id="ARBA00023052"/>
    </source>
</evidence>
<evidence type="ECO:0000256" key="1">
    <source>
        <dbReference type="ARBA" id="ARBA00004980"/>
    </source>
</evidence>
<keyword evidence="5 10" id="KW-0479">Metal-binding</keyword>
<keyword evidence="6 10" id="KW-0460">Magnesium</keyword>
<dbReference type="NCBIfam" id="NF003933">
    <property type="entry name" value="PRK05444.2-2"/>
    <property type="match status" value="1"/>
</dbReference>
<protein>
    <recommendedName>
        <fullName evidence="10">1-deoxy-D-xylulose-5-phosphate synthase</fullName>
        <ecNumber evidence="10">2.2.1.7</ecNumber>
    </recommendedName>
    <alternativeName>
        <fullName evidence="10">1-deoxyxylulose-5-phosphate synthase</fullName>
        <shortName evidence="10">DXP synthase</shortName>
        <shortName evidence="10">DXPS</shortName>
    </alternativeName>
</protein>
<dbReference type="PANTHER" id="PTHR43322">
    <property type="entry name" value="1-D-DEOXYXYLULOSE 5-PHOSPHATE SYNTHASE-RELATED"/>
    <property type="match status" value="1"/>
</dbReference>
<keyword evidence="9 10" id="KW-0414">Isoprene biosynthesis</keyword>
<evidence type="ECO:0000256" key="7">
    <source>
        <dbReference type="ARBA" id="ARBA00022977"/>
    </source>
</evidence>
<feature type="binding site" evidence="10">
    <location>
        <position position="367"/>
    </location>
    <ligand>
        <name>thiamine diphosphate</name>
        <dbReference type="ChEBI" id="CHEBI:58937"/>
    </ligand>
</feature>
<name>A0A4P8XWJ5_9FIRM</name>
<dbReference type="PROSITE" id="PS00801">
    <property type="entry name" value="TRANSKETOLASE_1"/>
    <property type="match status" value="1"/>
</dbReference>
<dbReference type="UniPathway" id="UPA00064">
    <property type="reaction ID" value="UER00091"/>
</dbReference>
<dbReference type="HAMAP" id="MF_00315">
    <property type="entry name" value="DXP_synth"/>
    <property type="match status" value="1"/>
</dbReference>
<dbReference type="GO" id="GO:0005829">
    <property type="term" value="C:cytosol"/>
    <property type="evidence" value="ECO:0007669"/>
    <property type="project" value="TreeGrafter"/>
</dbReference>
<dbReference type="GO" id="GO:0000287">
    <property type="term" value="F:magnesium ion binding"/>
    <property type="evidence" value="ECO:0007669"/>
    <property type="project" value="UniProtKB-UniRule"/>
</dbReference>
<accession>A0A4P8XWJ5</accession>
<feature type="binding site" evidence="10">
    <location>
        <position position="76"/>
    </location>
    <ligand>
        <name>thiamine diphosphate</name>
        <dbReference type="ChEBI" id="CHEBI:58937"/>
    </ligand>
</feature>
<feature type="binding site" evidence="10">
    <location>
        <position position="288"/>
    </location>
    <ligand>
        <name>thiamine diphosphate</name>
        <dbReference type="ChEBI" id="CHEBI:58937"/>
    </ligand>
</feature>
<dbReference type="InterPro" id="IPR029061">
    <property type="entry name" value="THDP-binding"/>
</dbReference>
<comment type="cofactor">
    <cofactor evidence="10">
        <name>Mg(2+)</name>
        <dbReference type="ChEBI" id="CHEBI:18420"/>
    </cofactor>
    <text evidence="10">Binds 1 Mg(2+) ion per subunit.</text>
</comment>
<evidence type="ECO:0000256" key="5">
    <source>
        <dbReference type="ARBA" id="ARBA00022723"/>
    </source>
</evidence>
<dbReference type="KEGG" id="ruj:E5Z56_09180"/>
<dbReference type="SUPFAM" id="SSF52518">
    <property type="entry name" value="Thiamin diphosphate-binding fold (THDP-binding)"/>
    <property type="match status" value="1"/>
</dbReference>
<comment type="catalytic activity">
    <reaction evidence="10">
        <text>D-glyceraldehyde 3-phosphate + pyruvate + H(+) = 1-deoxy-D-xylulose 5-phosphate + CO2</text>
        <dbReference type="Rhea" id="RHEA:12605"/>
        <dbReference type="ChEBI" id="CHEBI:15361"/>
        <dbReference type="ChEBI" id="CHEBI:15378"/>
        <dbReference type="ChEBI" id="CHEBI:16526"/>
        <dbReference type="ChEBI" id="CHEBI:57792"/>
        <dbReference type="ChEBI" id="CHEBI:59776"/>
        <dbReference type="EC" id="2.2.1.7"/>
    </reaction>
</comment>
<dbReference type="InterPro" id="IPR005477">
    <property type="entry name" value="Dxylulose-5-P_synthase"/>
</dbReference>
<comment type="function">
    <text evidence="10">Catalyzes the acyloin condensation reaction between C atoms 2 and 3 of pyruvate and glyceraldehyde 3-phosphate to yield 1-deoxy-D-xylulose-5-phosphate (DXP).</text>
</comment>
<dbReference type="Pfam" id="PF13292">
    <property type="entry name" value="DXP_synthase_N"/>
    <property type="match status" value="1"/>
</dbReference>
<evidence type="ECO:0000256" key="2">
    <source>
        <dbReference type="ARBA" id="ARBA00011081"/>
    </source>
</evidence>
<dbReference type="GO" id="GO:0019288">
    <property type="term" value="P:isopentenyl diphosphate biosynthetic process, methylerythritol 4-phosphate pathway"/>
    <property type="evidence" value="ECO:0007669"/>
    <property type="project" value="TreeGrafter"/>
</dbReference>
<comment type="cofactor">
    <cofactor evidence="10">
        <name>thiamine diphosphate</name>
        <dbReference type="ChEBI" id="CHEBI:58937"/>
    </cofactor>
    <text evidence="10">Binds 1 thiamine pyrophosphate per subunit.</text>
</comment>
<feature type="binding site" evidence="10">
    <location>
        <begin position="117"/>
        <end position="119"/>
    </location>
    <ligand>
        <name>thiamine diphosphate</name>
        <dbReference type="ChEBI" id="CHEBI:58937"/>
    </ligand>
</feature>
<keyword evidence="8 10" id="KW-0786">Thiamine pyrophosphate</keyword>
<dbReference type="PANTHER" id="PTHR43322:SF5">
    <property type="entry name" value="1-DEOXY-D-XYLULOSE-5-PHOSPHATE SYNTHASE, CHLOROPLASTIC"/>
    <property type="match status" value="1"/>
</dbReference>
<evidence type="ECO:0000259" key="11">
    <source>
        <dbReference type="SMART" id="SM00861"/>
    </source>
</evidence>
<evidence type="ECO:0000313" key="12">
    <source>
        <dbReference type="EMBL" id="QCT07516.1"/>
    </source>
</evidence>
<dbReference type="Pfam" id="PF02779">
    <property type="entry name" value="Transket_pyr"/>
    <property type="match status" value="1"/>
</dbReference>
<feature type="binding site" evidence="10">
    <location>
        <position position="148"/>
    </location>
    <ligand>
        <name>Mg(2+)</name>
        <dbReference type="ChEBI" id="CHEBI:18420"/>
    </ligand>
</feature>
<dbReference type="InterPro" id="IPR005475">
    <property type="entry name" value="Transketolase-like_Pyr-bd"/>
</dbReference>
<evidence type="ECO:0000256" key="4">
    <source>
        <dbReference type="ARBA" id="ARBA00022679"/>
    </source>
</evidence>
<dbReference type="GO" id="GO:0016114">
    <property type="term" value="P:terpenoid biosynthetic process"/>
    <property type="evidence" value="ECO:0007669"/>
    <property type="project" value="UniProtKB-UniRule"/>
</dbReference>
<dbReference type="EC" id="2.2.1.7" evidence="10"/>
<comment type="pathway">
    <text evidence="1 10">Metabolic intermediate biosynthesis; 1-deoxy-D-xylulose 5-phosphate biosynthesis; 1-deoxy-D-xylulose 5-phosphate from D-glyceraldehyde 3-phosphate and pyruvate: step 1/1.</text>
</comment>
<dbReference type="PROSITE" id="PS00802">
    <property type="entry name" value="TRANSKETOLASE_2"/>
    <property type="match status" value="1"/>
</dbReference>
<feature type="binding site" evidence="10">
    <location>
        <position position="177"/>
    </location>
    <ligand>
        <name>thiamine diphosphate</name>
        <dbReference type="ChEBI" id="CHEBI:58937"/>
    </ligand>
</feature>